<name>A0A0F9R310_9ZZZZ</name>
<dbReference type="EMBL" id="LAZR01003312">
    <property type="protein sequence ID" value="KKN19671.1"/>
    <property type="molecule type" value="Genomic_DNA"/>
</dbReference>
<dbReference type="InterPro" id="IPR038577">
    <property type="entry name" value="GT10-like_C_sf"/>
</dbReference>
<reference evidence="1" key="1">
    <citation type="journal article" date="2015" name="Nature">
        <title>Complex archaea that bridge the gap between prokaryotes and eukaryotes.</title>
        <authorList>
            <person name="Spang A."/>
            <person name="Saw J.H."/>
            <person name="Jorgensen S.L."/>
            <person name="Zaremba-Niedzwiedzka K."/>
            <person name="Martijn J."/>
            <person name="Lind A.E."/>
            <person name="van Eijk R."/>
            <person name="Schleper C."/>
            <person name="Guy L."/>
            <person name="Ettema T.J."/>
        </authorList>
    </citation>
    <scope>NUCLEOTIDE SEQUENCE</scope>
</reference>
<sequence>MKQIKTVICQTEWSCAKTLETYSKMTPNRKGIWKNLVGVPTIQEADLAIIIDYTIYDIPKNMLKIYMGAHPPECPGYRCYDDKTAIAKFDLRDTFGFGEWWLDWNYDDLMNLKNPRKDKNLSCILSNKRQMAEHNRRRQLVTEFCESHPHLIDVYGRIIPDENEQAMLKSYKGVLGANTPDGAPNKNHWGGKTPALLPYRYSLEFDYYCKCENYFSERFFDSLLLWTMPIYSGGKGIHKFLPKNCYYPIDSWKSSPLEIIKIVDSNFREEHIKDIEEARWLLLNKYQLWARAYTALKNKGIL</sequence>
<dbReference type="SUPFAM" id="SSF53756">
    <property type="entry name" value="UDP-Glycosyltransferase/glycogen phosphorylase"/>
    <property type="match status" value="1"/>
</dbReference>
<evidence type="ECO:0000313" key="1">
    <source>
        <dbReference type="EMBL" id="KKN19671.1"/>
    </source>
</evidence>
<protein>
    <recommendedName>
        <fullName evidence="2">Glycosyl transferase CAP10 domain-containing protein</fullName>
    </recommendedName>
</protein>
<proteinExistence type="predicted"/>
<dbReference type="Gene3D" id="3.40.50.11660">
    <property type="entry name" value="Glycosyl transferase family 10, C-terminal domain"/>
    <property type="match status" value="1"/>
</dbReference>
<accession>A0A0F9R310</accession>
<dbReference type="AlphaFoldDB" id="A0A0F9R310"/>
<evidence type="ECO:0008006" key="2">
    <source>
        <dbReference type="Google" id="ProtNLM"/>
    </source>
</evidence>
<gene>
    <name evidence="1" type="ORF">LCGC14_0943390</name>
</gene>
<comment type="caution">
    <text evidence="1">The sequence shown here is derived from an EMBL/GenBank/DDBJ whole genome shotgun (WGS) entry which is preliminary data.</text>
</comment>
<organism evidence="1">
    <name type="scientific">marine sediment metagenome</name>
    <dbReference type="NCBI Taxonomy" id="412755"/>
    <lineage>
        <taxon>unclassified sequences</taxon>
        <taxon>metagenomes</taxon>
        <taxon>ecological metagenomes</taxon>
    </lineage>
</organism>